<evidence type="ECO:0000313" key="2">
    <source>
        <dbReference type="Proteomes" id="UP000472268"/>
    </source>
</evidence>
<reference evidence="1" key="2">
    <citation type="submission" date="2025-08" db="UniProtKB">
        <authorList>
            <consortium name="Ensembl"/>
        </authorList>
    </citation>
    <scope>IDENTIFICATION</scope>
</reference>
<evidence type="ECO:0008006" key="3">
    <source>
        <dbReference type="Google" id="ProtNLM"/>
    </source>
</evidence>
<dbReference type="PANTHER" id="PTHR11475:SF60">
    <property type="entry name" value="THYROID PEROXIDASE"/>
    <property type="match status" value="1"/>
</dbReference>
<dbReference type="GO" id="GO:0006979">
    <property type="term" value="P:response to oxidative stress"/>
    <property type="evidence" value="ECO:0007669"/>
    <property type="project" value="InterPro"/>
</dbReference>
<proteinExistence type="predicted"/>
<dbReference type="GO" id="GO:0005615">
    <property type="term" value="C:extracellular space"/>
    <property type="evidence" value="ECO:0007669"/>
    <property type="project" value="TreeGrafter"/>
</dbReference>
<name>A0A673VBU9_SURSU</name>
<dbReference type="Pfam" id="PF03098">
    <property type="entry name" value="An_peroxidase"/>
    <property type="match status" value="2"/>
</dbReference>
<organism evidence="1 2">
    <name type="scientific">Suricata suricatta</name>
    <name type="common">Meerkat</name>
    <dbReference type="NCBI Taxonomy" id="37032"/>
    <lineage>
        <taxon>Eukaryota</taxon>
        <taxon>Metazoa</taxon>
        <taxon>Chordata</taxon>
        <taxon>Craniata</taxon>
        <taxon>Vertebrata</taxon>
        <taxon>Euteleostomi</taxon>
        <taxon>Mammalia</taxon>
        <taxon>Eutheria</taxon>
        <taxon>Laurasiatheria</taxon>
        <taxon>Carnivora</taxon>
        <taxon>Feliformia</taxon>
        <taxon>Herpestidae</taxon>
        <taxon>Suricata</taxon>
    </lineage>
</organism>
<sequence>MNGLTSFLDASTVYGSSPASEKQLRNWTSAEGLLRVNARHRDAGRAYLPFARPPGPTGCAPEPGTRGAAQAPCFLAGDGRASEVPTLTAVHTLWLREHNRLAALPTRTCQAHSSPIFLTCSNLRLPTLRPSWMPPWPFLWGVRGRAVWSARGSHARPLPPATQSACADSPSLVPGEPLQARGHTPMCRLLHMSGSQPCLLRAPHTCWVSPPPQSPRLQVTIRGGEAGGADAAAPPPAGYTAWRRFCSLPALETRAHLQAAAANASVAGRMMGLYGHPDNIDVWLGGLAEPFLPQARTGPLFACLIGRQMKALRDGDRFWWESSGVFTEAQRRQLARHSLSRVICDNTGLPRVPPDAFRVGRFPQDFVSCENIPGLNLEAWREVLPQGGKGCEKNARR</sequence>
<reference evidence="1" key="3">
    <citation type="submission" date="2025-09" db="UniProtKB">
        <authorList>
            <consortium name="Ensembl"/>
        </authorList>
    </citation>
    <scope>IDENTIFICATION</scope>
</reference>
<dbReference type="AlphaFoldDB" id="A0A673VBU9"/>
<keyword evidence="2" id="KW-1185">Reference proteome</keyword>
<dbReference type="OMA" id="RLVIAEW"/>
<dbReference type="Gene3D" id="1.10.640.10">
    <property type="entry name" value="Haem peroxidase domain superfamily, animal type"/>
    <property type="match status" value="2"/>
</dbReference>
<dbReference type="Proteomes" id="UP000472268">
    <property type="component" value="Chromosome 4"/>
</dbReference>
<dbReference type="InterPro" id="IPR037120">
    <property type="entry name" value="Haem_peroxidase_sf_animal"/>
</dbReference>
<dbReference type="GO" id="GO:0020037">
    <property type="term" value="F:heme binding"/>
    <property type="evidence" value="ECO:0007669"/>
    <property type="project" value="InterPro"/>
</dbReference>
<dbReference type="Ensembl" id="ENSSSUT00005039964.1">
    <property type="protein sequence ID" value="ENSSSUP00005035088.1"/>
    <property type="gene ID" value="ENSSSUG00005022511.1"/>
</dbReference>
<dbReference type="PRINTS" id="PR00457">
    <property type="entry name" value="ANPEROXIDASE"/>
</dbReference>
<dbReference type="PROSITE" id="PS50292">
    <property type="entry name" value="PEROXIDASE_3"/>
    <property type="match status" value="1"/>
</dbReference>
<accession>A0A673VBU9</accession>
<evidence type="ECO:0000313" key="1">
    <source>
        <dbReference type="Ensembl" id="ENSSSUP00005035088.1"/>
    </source>
</evidence>
<dbReference type="GO" id="GO:0004601">
    <property type="term" value="F:peroxidase activity"/>
    <property type="evidence" value="ECO:0007669"/>
    <property type="project" value="InterPro"/>
</dbReference>
<dbReference type="InterPro" id="IPR019791">
    <property type="entry name" value="Haem_peroxidase_animal"/>
</dbReference>
<dbReference type="PANTHER" id="PTHR11475">
    <property type="entry name" value="OXIDASE/PEROXIDASE"/>
    <property type="match status" value="1"/>
</dbReference>
<dbReference type="FunFam" id="1.10.640.10:FF:000010">
    <property type="entry name" value="Thyroid peroxidase"/>
    <property type="match status" value="1"/>
</dbReference>
<protein>
    <recommendedName>
        <fullName evidence="3">Thyroid peroxidase</fullName>
    </recommendedName>
</protein>
<dbReference type="InterPro" id="IPR010255">
    <property type="entry name" value="Haem_peroxidase_sf"/>
</dbReference>
<reference evidence="1 2" key="1">
    <citation type="submission" date="2019-05" db="EMBL/GenBank/DDBJ databases">
        <title>A Chromosome-scale Meerkat (S. suricatta) Genome Assembly.</title>
        <authorList>
            <person name="Dudchenko O."/>
            <person name="Lieberman Aiden E."/>
            <person name="Tung J."/>
            <person name="Barreiro L.B."/>
            <person name="Clutton-Brock T.H."/>
        </authorList>
    </citation>
    <scope>NUCLEOTIDE SEQUENCE [LARGE SCALE GENOMIC DNA]</scope>
</reference>
<dbReference type="SUPFAM" id="SSF48113">
    <property type="entry name" value="Heme-dependent peroxidases"/>
    <property type="match status" value="2"/>
</dbReference>